<dbReference type="RefSeq" id="XP_062712442.1">
    <property type="nucleotide sequence ID" value="XM_062856458.1"/>
</dbReference>
<feature type="signal peptide" evidence="2">
    <location>
        <begin position="1"/>
        <end position="22"/>
    </location>
</feature>
<evidence type="ECO:0000313" key="4">
    <source>
        <dbReference type="Proteomes" id="UP000069940"/>
    </source>
</evidence>
<evidence type="ECO:0008006" key="5">
    <source>
        <dbReference type="Google" id="ProtNLM"/>
    </source>
</evidence>
<dbReference type="Proteomes" id="UP000069940">
    <property type="component" value="Unassembled WGS sequence"/>
</dbReference>
<evidence type="ECO:0000256" key="1">
    <source>
        <dbReference type="SAM" id="Phobius"/>
    </source>
</evidence>
<accession>A0ABM1ZJL0</accession>
<feature type="chain" id="PRO_5047157892" description="Salivary secreted peptide" evidence="2">
    <location>
        <begin position="23"/>
        <end position="150"/>
    </location>
</feature>
<name>A0ABM1ZJL0_AEDAL</name>
<evidence type="ECO:0000313" key="3">
    <source>
        <dbReference type="EnsemblMetazoa" id="AALFPA23_019108.P28113"/>
    </source>
</evidence>
<protein>
    <recommendedName>
        <fullName evidence="5">Salivary secreted peptide</fullName>
    </recommendedName>
</protein>
<reference evidence="3" key="2">
    <citation type="submission" date="2025-05" db="UniProtKB">
        <authorList>
            <consortium name="EnsemblMetazoa"/>
        </authorList>
    </citation>
    <scope>IDENTIFICATION</scope>
    <source>
        <strain evidence="3">Foshan</strain>
    </source>
</reference>
<keyword evidence="1" id="KW-1133">Transmembrane helix</keyword>
<organism evidence="3 4">
    <name type="scientific">Aedes albopictus</name>
    <name type="common">Asian tiger mosquito</name>
    <name type="synonym">Stegomyia albopicta</name>
    <dbReference type="NCBI Taxonomy" id="7160"/>
    <lineage>
        <taxon>Eukaryota</taxon>
        <taxon>Metazoa</taxon>
        <taxon>Ecdysozoa</taxon>
        <taxon>Arthropoda</taxon>
        <taxon>Hexapoda</taxon>
        <taxon>Insecta</taxon>
        <taxon>Pterygota</taxon>
        <taxon>Neoptera</taxon>
        <taxon>Endopterygota</taxon>
        <taxon>Diptera</taxon>
        <taxon>Nematocera</taxon>
        <taxon>Culicoidea</taxon>
        <taxon>Culicidae</taxon>
        <taxon>Culicinae</taxon>
        <taxon>Aedini</taxon>
        <taxon>Aedes</taxon>
        <taxon>Stegomyia</taxon>
    </lineage>
</organism>
<evidence type="ECO:0000256" key="2">
    <source>
        <dbReference type="SAM" id="SignalP"/>
    </source>
</evidence>
<proteinExistence type="predicted"/>
<feature type="transmembrane region" description="Helical" evidence="1">
    <location>
        <begin position="132"/>
        <end position="149"/>
    </location>
</feature>
<dbReference type="GeneID" id="109421808"/>
<keyword evidence="4" id="KW-1185">Reference proteome</keyword>
<keyword evidence="1" id="KW-0812">Transmembrane</keyword>
<dbReference type="EnsemblMetazoa" id="AALFPA23_019108.R28113">
    <property type="protein sequence ID" value="AALFPA23_019108.P28113"/>
    <property type="gene ID" value="AALFPA23_019108"/>
</dbReference>
<keyword evidence="1" id="KW-0472">Membrane</keyword>
<keyword evidence="2" id="KW-0732">Signal</keyword>
<reference evidence="4" key="1">
    <citation type="journal article" date="2015" name="Proc. Natl. Acad. Sci. U.S.A.">
        <title>Genome sequence of the Asian Tiger mosquito, Aedes albopictus, reveals insights into its biology, genetics, and evolution.</title>
        <authorList>
            <person name="Chen X.G."/>
            <person name="Jiang X."/>
            <person name="Gu J."/>
            <person name="Xu M."/>
            <person name="Wu Y."/>
            <person name="Deng Y."/>
            <person name="Zhang C."/>
            <person name="Bonizzoni M."/>
            <person name="Dermauw W."/>
            <person name="Vontas J."/>
            <person name="Armbruster P."/>
            <person name="Huang X."/>
            <person name="Yang Y."/>
            <person name="Zhang H."/>
            <person name="He W."/>
            <person name="Peng H."/>
            <person name="Liu Y."/>
            <person name="Wu K."/>
            <person name="Chen J."/>
            <person name="Lirakis M."/>
            <person name="Topalis P."/>
            <person name="Van Leeuwen T."/>
            <person name="Hall A.B."/>
            <person name="Jiang X."/>
            <person name="Thorpe C."/>
            <person name="Mueller R.L."/>
            <person name="Sun C."/>
            <person name="Waterhouse R.M."/>
            <person name="Yan G."/>
            <person name="Tu Z.J."/>
            <person name="Fang X."/>
            <person name="James A.A."/>
        </authorList>
    </citation>
    <scope>NUCLEOTIDE SEQUENCE [LARGE SCALE GENOMIC DNA]</scope>
    <source>
        <strain evidence="4">Foshan</strain>
    </source>
</reference>
<sequence>MMSQIKCAIVVLVLVAVGTASALVCIQCSGVNACRGADRYKTVTCDRNNSDATAVLLRPYLKDLNASLEYDKGYQCTNYTYIPTGAADLTDMVKGCLLKTKTGLCNMEKNPLNGNLTCISCTMDKCNGAGELMWSTLLLIGGLVISSIVA</sequence>